<evidence type="ECO:0000313" key="2">
    <source>
        <dbReference type="Proteomes" id="UP000245626"/>
    </source>
</evidence>
<sequence length="343" mass="37055">MATAKIATLAIRTLAKPIATQIKRQAAEHETFRKICIALAQRMHRTEMALKTNLLPNTAGQAPKVRPLNDVKAISNGANAISEGFLFFVAATLIIGETYRSSRSRANQRDRTEEEVIELKEKFEKLVHLIGLDPQELEVAKDEGTSGGDGDRGNSSDTGAVKRENGKQEGDTTLAGEPSEGVPLDQERQHQPLAKLRQARDEKMRTERLQNAVEILLRLAIKKGWVGGDEGMRIEDLLTGREPTQQREGSYRQGGQEPQDVKQGQSSASGPHRSQSSAEYSGAASPVSIIEQVGLARARALAREVRGETGDSPSIIGVGAFSGGEANLADLLAQMGKTEEEAG</sequence>
<organism evidence="1 2">
    <name type="scientific">Violaceomyces palustris</name>
    <dbReference type="NCBI Taxonomy" id="1673888"/>
    <lineage>
        <taxon>Eukaryota</taxon>
        <taxon>Fungi</taxon>
        <taxon>Dikarya</taxon>
        <taxon>Basidiomycota</taxon>
        <taxon>Ustilaginomycotina</taxon>
        <taxon>Ustilaginomycetes</taxon>
        <taxon>Violaceomycetales</taxon>
        <taxon>Violaceomycetaceae</taxon>
        <taxon>Violaceomyces</taxon>
    </lineage>
</organism>
<proteinExistence type="predicted"/>
<reference evidence="1 2" key="1">
    <citation type="journal article" date="2018" name="Mol. Biol. Evol.">
        <title>Broad Genomic Sampling Reveals a Smut Pathogenic Ancestry of the Fungal Clade Ustilaginomycotina.</title>
        <authorList>
            <person name="Kijpornyongpan T."/>
            <person name="Mondo S.J."/>
            <person name="Barry K."/>
            <person name="Sandor L."/>
            <person name="Lee J."/>
            <person name="Lipzen A."/>
            <person name="Pangilinan J."/>
            <person name="LaButti K."/>
            <person name="Hainaut M."/>
            <person name="Henrissat B."/>
            <person name="Grigoriev I.V."/>
            <person name="Spatafora J.W."/>
            <person name="Aime M.C."/>
        </authorList>
    </citation>
    <scope>NUCLEOTIDE SEQUENCE [LARGE SCALE GENOMIC DNA]</scope>
    <source>
        <strain evidence="1 2">SA 807</strain>
    </source>
</reference>
<gene>
    <name evidence="1" type="ORF">IE53DRAFT_383750</name>
</gene>
<name>A0ACD0P6X2_9BASI</name>
<evidence type="ECO:0000313" key="1">
    <source>
        <dbReference type="EMBL" id="PWN53752.1"/>
    </source>
</evidence>
<dbReference type="Proteomes" id="UP000245626">
    <property type="component" value="Unassembled WGS sequence"/>
</dbReference>
<protein>
    <submittedName>
        <fullName evidence="1">OPA3-domain-containing protein</fullName>
    </submittedName>
</protein>
<dbReference type="EMBL" id="KZ819711">
    <property type="protein sequence ID" value="PWN53752.1"/>
    <property type="molecule type" value="Genomic_DNA"/>
</dbReference>
<keyword evidence="2" id="KW-1185">Reference proteome</keyword>
<accession>A0ACD0P6X2</accession>